<dbReference type="AlphaFoldDB" id="G0UJL6"/>
<dbReference type="PIRSF" id="PIRSF500210">
    <property type="entry name" value="FBPtase"/>
    <property type="match status" value="1"/>
</dbReference>
<dbReference type="Pfam" id="PF00316">
    <property type="entry name" value="FBPase"/>
    <property type="match status" value="1"/>
</dbReference>
<accession>G0UJL6</accession>
<dbReference type="GO" id="GO:0006000">
    <property type="term" value="P:fructose metabolic process"/>
    <property type="evidence" value="ECO:0007669"/>
    <property type="project" value="TreeGrafter"/>
</dbReference>
<dbReference type="InterPro" id="IPR044015">
    <property type="entry name" value="FBPase_C_dom"/>
</dbReference>
<evidence type="ECO:0000256" key="4">
    <source>
        <dbReference type="ARBA" id="ARBA00022490"/>
    </source>
</evidence>
<dbReference type="CDD" id="cd00354">
    <property type="entry name" value="FBPase"/>
    <property type="match status" value="1"/>
</dbReference>
<dbReference type="GO" id="GO:0006094">
    <property type="term" value="P:gluconeogenesis"/>
    <property type="evidence" value="ECO:0007669"/>
    <property type="project" value="TreeGrafter"/>
</dbReference>
<dbReference type="Gene3D" id="3.40.190.80">
    <property type="match status" value="1"/>
</dbReference>
<dbReference type="InterPro" id="IPR033391">
    <property type="entry name" value="FBPase_N"/>
</dbReference>
<dbReference type="SUPFAM" id="SSF56655">
    <property type="entry name" value="Carbohydrate phosphatase"/>
    <property type="match status" value="1"/>
</dbReference>
<dbReference type="InterPro" id="IPR023079">
    <property type="entry name" value="SBPase"/>
</dbReference>
<keyword evidence="8" id="KW-0119">Carbohydrate metabolism</keyword>
<evidence type="ECO:0000256" key="3">
    <source>
        <dbReference type="ARBA" id="ARBA00013093"/>
    </source>
</evidence>
<protein>
    <recommendedName>
        <fullName evidence="3">fructose-bisphosphatase</fullName>
        <ecNumber evidence="3">3.1.3.11</ecNumber>
    </recommendedName>
</protein>
<evidence type="ECO:0000256" key="9">
    <source>
        <dbReference type="ARBA" id="ARBA00024331"/>
    </source>
</evidence>
<dbReference type="EC" id="3.1.3.11" evidence="3"/>
<dbReference type="EMBL" id="HE575315">
    <property type="protein sequence ID" value="CCC89569.1"/>
    <property type="molecule type" value="Genomic_DNA"/>
</dbReference>
<dbReference type="HAMAP" id="MF_01855">
    <property type="entry name" value="FBPase_class1"/>
    <property type="match status" value="1"/>
</dbReference>
<organism evidence="12">
    <name type="scientific">Trypanosoma congolense (strain IL3000)</name>
    <dbReference type="NCBI Taxonomy" id="1068625"/>
    <lineage>
        <taxon>Eukaryota</taxon>
        <taxon>Discoba</taxon>
        <taxon>Euglenozoa</taxon>
        <taxon>Kinetoplastea</taxon>
        <taxon>Metakinetoplastina</taxon>
        <taxon>Trypanosomatida</taxon>
        <taxon>Trypanosomatidae</taxon>
        <taxon>Trypanosoma</taxon>
        <taxon>Nannomonas</taxon>
    </lineage>
</organism>
<dbReference type="InterPro" id="IPR028343">
    <property type="entry name" value="FBPtase"/>
</dbReference>
<reference evidence="12" key="1">
    <citation type="journal article" date="2012" name="Proc. Natl. Acad. Sci. U.S.A.">
        <title>Antigenic diversity is generated by distinct evolutionary mechanisms in African trypanosome species.</title>
        <authorList>
            <person name="Jackson A.P."/>
            <person name="Berry A."/>
            <person name="Aslett M."/>
            <person name="Allison H.C."/>
            <person name="Burton P."/>
            <person name="Vavrova-Anderson J."/>
            <person name="Brown R."/>
            <person name="Browne H."/>
            <person name="Corton N."/>
            <person name="Hauser H."/>
            <person name="Gamble J."/>
            <person name="Gilderthorp R."/>
            <person name="Marcello L."/>
            <person name="McQuillan J."/>
            <person name="Otto T.D."/>
            <person name="Quail M.A."/>
            <person name="Sanders M.J."/>
            <person name="van Tonder A."/>
            <person name="Ginger M.L."/>
            <person name="Field M.C."/>
            <person name="Barry J.D."/>
            <person name="Hertz-Fowler C."/>
            <person name="Berriman M."/>
        </authorList>
    </citation>
    <scope>NUCLEOTIDE SEQUENCE</scope>
    <source>
        <strain evidence="12">IL3000</strain>
    </source>
</reference>
<gene>
    <name evidence="12" type="ORF">TCIL3000_2_1470</name>
</gene>
<name>G0UJL6_TRYCI</name>
<dbReference type="GO" id="GO:0046872">
    <property type="term" value="F:metal ion binding"/>
    <property type="evidence" value="ECO:0007669"/>
    <property type="project" value="UniProtKB-KW"/>
</dbReference>
<dbReference type="PANTHER" id="PTHR11556">
    <property type="entry name" value="FRUCTOSE-1,6-BISPHOSPHATASE-RELATED"/>
    <property type="match status" value="1"/>
</dbReference>
<evidence type="ECO:0000256" key="6">
    <source>
        <dbReference type="ARBA" id="ARBA00022801"/>
    </source>
</evidence>
<comment type="pathway">
    <text evidence="9">Carbohydrate biosynthesis.</text>
</comment>
<dbReference type="GO" id="GO:0030388">
    <property type="term" value="P:fructose 1,6-bisphosphate metabolic process"/>
    <property type="evidence" value="ECO:0007669"/>
    <property type="project" value="TreeGrafter"/>
</dbReference>
<evidence type="ECO:0000259" key="11">
    <source>
        <dbReference type="Pfam" id="PF18913"/>
    </source>
</evidence>
<feature type="domain" description="Fructose-1-6-bisphosphatase class I N-terminal" evidence="10">
    <location>
        <begin position="21"/>
        <end position="182"/>
    </location>
</feature>
<dbReference type="GO" id="GO:0006002">
    <property type="term" value="P:fructose 6-phosphate metabolic process"/>
    <property type="evidence" value="ECO:0007669"/>
    <property type="project" value="TreeGrafter"/>
</dbReference>
<keyword evidence="7" id="KW-0460">Magnesium</keyword>
<sequence>MICEGMTKQLSLTAALRNIGVSGDIADVVTVIATACQSIAVRLRNDGVSTTGVRNNFGDDVLSVDMMADQVIAGALSTCGRIAAFASEERPTLIQTSHAVDTASAYTVTYDPLDGSSIVESNFAVGSIFGVWPGRTPIGLHVRDMVASVVVVYGPRTVLLVGQQELGVAEFFCRADGQWQLARRVWAAAPTTRTATLTLVCHGIGLRATVFSPGNLRAARYLPWYRELITAYMRDGATLRYTGGMVPDVCRIIMKGDGIYMTPASPHHKVKLRLLFEVGPMAFLIHCAGGRSSTGLISVMDVRVDDMEQTSAVALGCTRDVERYERLCRLHAKSLKGCNISGMPNGRDSRL</sequence>
<feature type="domain" description="Fructose-1-6-bisphosphatase class 1 C-terminal" evidence="11">
    <location>
        <begin position="208"/>
        <end position="327"/>
    </location>
</feature>
<evidence type="ECO:0000256" key="2">
    <source>
        <dbReference type="ARBA" id="ARBA00010941"/>
    </source>
</evidence>
<dbReference type="PANTHER" id="PTHR11556:SF35">
    <property type="entry name" value="SEDOHEPTULOSE-1,7-BISPHOSPHATASE, CHLOROPLASTIC"/>
    <property type="match status" value="1"/>
</dbReference>
<dbReference type="GO" id="GO:0005986">
    <property type="term" value="P:sucrose biosynthetic process"/>
    <property type="evidence" value="ECO:0007669"/>
    <property type="project" value="TreeGrafter"/>
</dbReference>
<evidence type="ECO:0000256" key="8">
    <source>
        <dbReference type="ARBA" id="ARBA00023277"/>
    </source>
</evidence>
<keyword evidence="5" id="KW-0479">Metal-binding</keyword>
<dbReference type="GO" id="GO:0005737">
    <property type="term" value="C:cytoplasm"/>
    <property type="evidence" value="ECO:0007669"/>
    <property type="project" value="TreeGrafter"/>
</dbReference>
<keyword evidence="6" id="KW-0378">Hydrolase</keyword>
<evidence type="ECO:0000256" key="5">
    <source>
        <dbReference type="ARBA" id="ARBA00022723"/>
    </source>
</evidence>
<dbReference type="VEuPathDB" id="TriTrypDB:TcIL3000_2_1470"/>
<evidence type="ECO:0000313" key="12">
    <source>
        <dbReference type="EMBL" id="CCC89569.1"/>
    </source>
</evidence>
<dbReference type="Gene3D" id="3.30.540.10">
    <property type="entry name" value="Fructose-1,6-Bisphosphatase, subunit A, domain 1"/>
    <property type="match status" value="1"/>
</dbReference>
<evidence type="ECO:0000256" key="7">
    <source>
        <dbReference type="ARBA" id="ARBA00022842"/>
    </source>
</evidence>
<keyword evidence="4" id="KW-0963">Cytoplasm</keyword>
<dbReference type="GO" id="GO:0042132">
    <property type="term" value="F:fructose 1,6-bisphosphate 1-phosphatase activity"/>
    <property type="evidence" value="ECO:0007669"/>
    <property type="project" value="UniProtKB-EC"/>
</dbReference>
<dbReference type="Pfam" id="PF18913">
    <property type="entry name" value="FBPase_C"/>
    <property type="match status" value="1"/>
</dbReference>
<dbReference type="InterPro" id="IPR000146">
    <property type="entry name" value="FBPase_class-1"/>
</dbReference>
<dbReference type="PIRSF" id="PIRSF000904">
    <property type="entry name" value="FBPtase_SBPase"/>
    <property type="match status" value="1"/>
</dbReference>
<dbReference type="PRINTS" id="PR01958">
    <property type="entry name" value="S17BPHPHTASE"/>
</dbReference>
<proteinExistence type="inferred from homology"/>
<evidence type="ECO:0000256" key="1">
    <source>
        <dbReference type="ARBA" id="ARBA00001273"/>
    </source>
</evidence>
<evidence type="ECO:0000259" key="10">
    <source>
        <dbReference type="Pfam" id="PF00316"/>
    </source>
</evidence>
<comment type="catalytic activity">
    <reaction evidence="1">
        <text>beta-D-fructose 1,6-bisphosphate + H2O = beta-D-fructose 6-phosphate + phosphate</text>
        <dbReference type="Rhea" id="RHEA:11064"/>
        <dbReference type="ChEBI" id="CHEBI:15377"/>
        <dbReference type="ChEBI" id="CHEBI:32966"/>
        <dbReference type="ChEBI" id="CHEBI:43474"/>
        <dbReference type="ChEBI" id="CHEBI:57634"/>
        <dbReference type="EC" id="3.1.3.11"/>
    </reaction>
</comment>
<comment type="similarity">
    <text evidence="2">Belongs to the FBPase class 1 family.</text>
</comment>